<dbReference type="GO" id="GO:0042797">
    <property type="term" value="P:tRNA transcription by RNA polymerase III"/>
    <property type="evidence" value="ECO:0007669"/>
    <property type="project" value="TreeGrafter"/>
</dbReference>
<dbReference type="KEGG" id="sliu:111364386"/>
<dbReference type="RefSeq" id="XP_022837000.1">
    <property type="nucleotide sequence ID" value="XM_022981232.1"/>
</dbReference>
<dbReference type="Proteomes" id="UP000301870">
    <property type="component" value="Unplaced"/>
</dbReference>
<protein>
    <submittedName>
        <fullName evidence="2">DNA-directed RNA polymerase III subunit RPC5-like</fullName>
    </submittedName>
</protein>
<proteinExistence type="predicted"/>
<keyword evidence="1" id="KW-1185">Reference proteome</keyword>
<accession>A0A9J7J411</accession>
<evidence type="ECO:0000313" key="1">
    <source>
        <dbReference type="Proteomes" id="UP000301870"/>
    </source>
</evidence>
<dbReference type="PANTHER" id="PTHR12069:SF0">
    <property type="entry name" value="DNA-DIRECTED RNA POLYMERASE III SUBUNIT RPC5"/>
    <property type="match status" value="1"/>
</dbReference>
<dbReference type="InterPro" id="IPR006886">
    <property type="entry name" value="RNA_pol_III_Rpc5"/>
</dbReference>
<reference evidence="2" key="1">
    <citation type="submission" date="2025-08" db="UniProtKB">
        <authorList>
            <consortium name="RefSeq"/>
        </authorList>
    </citation>
    <scope>IDENTIFICATION</scope>
    <source>
        <strain evidence="2">Ishihara</strain>
        <tissue evidence="2">Whole body</tissue>
    </source>
</reference>
<dbReference type="GO" id="GO:0005666">
    <property type="term" value="C:RNA polymerase III complex"/>
    <property type="evidence" value="ECO:0007669"/>
    <property type="project" value="TreeGrafter"/>
</dbReference>
<evidence type="ECO:0000313" key="2">
    <source>
        <dbReference type="RefSeq" id="XP_022837000.1"/>
    </source>
</evidence>
<sequence>MIKTEEEDPVVQEIPVFLSQALAQNLYIYQYPVRPANRDWKDVKVVNACVKPRNKMVRLEVGLDTYSDRYCSSKGEQIALNTDGQQVRVSSSCYVVICSSDCIRMPNMTITNQVVRNSGDIPLLLQLITINNFI</sequence>
<name>A0A9J7J411_SPOLT</name>
<organism evidence="1 2">
    <name type="scientific">Spodoptera litura</name>
    <name type="common">Asian cotton leafworm</name>
    <dbReference type="NCBI Taxonomy" id="69820"/>
    <lineage>
        <taxon>Eukaryota</taxon>
        <taxon>Metazoa</taxon>
        <taxon>Ecdysozoa</taxon>
        <taxon>Arthropoda</taxon>
        <taxon>Hexapoda</taxon>
        <taxon>Insecta</taxon>
        <taxon>Pterygota</taxon>
        <taxon>Neoptera</taxon>
        <taxon>Endopterygota</taxon>
        <taxon>Lepidoptera</taxon>
        <taxon>Glossata</taxon>
        <taxon>Ditrysia</taxon>
        <taxon>Noctuoidea</taxon>
        <taxon>Noctuidae</taxon>
        <taxon>Amphipyrinae</taxon>
        <taxon>Spodoptera</taxon>
    </lineage>
</organism>
<dbReference type="Pfam" id="PF04801">
    <property type="entry name" value="RPC5"/>
    <property type="match status" value="1"/>
</dbReference>
<dbReference type="OrthoDB" id="340681at2759"/>
<dbReference type="PANTHER" id="PTHR12069">
    <property type="entry name" value="DNA-DIRECTED RNA POLYMERASES III 80 KDA POLYPEPTIDE RNA POLYMERASE III SUBUNIT 5"/>
    <property type="match status" value="1"/>
</dbReference>
<gene>
    <name evidence="2" type="primary">LOC111364386</name>
</gene>
<dbReference type="AlphaFoldDB" id="A0A9J7J411"/>
<dbReference type="GeneID" id="111364386"/>